<dbReference type="Pfam" id="PF07729">
    <property type="entry name" value="FCD"/>
    <property type="match status" value="1"/>
</dbReference>
<organism evidence="5 6">
    <name type="scientific">Orlajensenia flava</name>
    <dbReference type="NCBI Taxonomy" id="2565934"/>
    <lineage>
        <taxon>Bacteria</taxon>
        <taxon>Bacillati</taxon>
        <taxon>Actinomycetota</taxon>
        <taxon>Actinomycetes</taxon>
        <taxon>Micrococcales</taxon>
        <taxon>Microbacteriaceae</taxon>
        <taxon>Orlajensenia</taxon>
    </lineage>
</organism>
<protein>
    <submittedName>
        <fullName evidence="5">GntR family transcriptional regulator</fullName>
    </submittedName>
</protein>
<keyword evidence="6" id="KW-1185">Reference proteome</keyword>
<dbReference type="InterPro" id="IPR036390">
    <property type="entry name" value="WH_DNA-bd_sf"/>
</dbReference>
<dbReference type="InterPro" id="IPR000524">
    <property type="entry name" value="Tscrpt_reg_HTH_GntR"/>
</dbReference>
<dbReference type="InterPro" id="IPR008920">
    <property type="entry name" value="TF_FadR/GntR_C"/>
</dbReference>
<dbReference type="SMART" id="SM00345">
    <property type="entry name" value="HTH_GNTR"/>
    <property type="match status" value="1"/>
</dbReference>
<reference evidence="5 6" key="1">
    <citation type="submission" date="2019-04" db="EMBL/GenBank/DDBJ databases">
        <authorList>
            <person name="Jiang L."/>
        </authorList>
    </citation>
    <scope>NUCLEOTIDE SEQUENCE [LARGE SCALE GENOMIC DNA]</scope>
    <source>
        <strain evidence="5 6">YIM 131861</strain>
    </source>
</reference>
<dbReference type="Gene3D" id="1.20.120.530">
    <property type="entry name" value="GntR ligand-binding domain-like"/>
    <property type="match status" value="1"/>
</dbReference>
<dbReference type="PANTHER" id="PTHR43537:SF5">
    <property type="entry name" value="UXU OPERON TRANSCRIPTIONAL REGULATOR"/>
    <property type="match status" value="1"/>
</dbReference>
<accession>A0A4V3WTM7</accession>
<dbReference type="SMART" id="SM00895">
    <property type="entry name" value="FCD"/>
    <property type="match status" value="1"/>
</dbReference>
<evidence type="ECO:0000256" key="2">
    <source>
        <dbReference type="ARBA" id="ARBA00023125"/>
    </source>
</evidence>
<keyword evidence="1" id="KW-0805">Transcription regulation</keyword>
<evidence type="ECO:0000313" key="6">
    <source>
        <dbReference type="Proteomes" id="UP000307380"/>
    </source>
</evidence>
<keyword evidence="3" id="KW-0804">Transcription</keyword>
<dbReference type="Pfam" id="PF00392">
    <property type="entry name" value="GntR"/>
    <property type="match status" value="1"/>
</dbReference>
<dbReference type="InterPro" id="IPR036388">
    <property type="entry name" value="WH-like_DNA-bd_sf"/>
</dbReference>
<dbReference type="PANTHER" id="PTHR43537">
    <property type="entry name" value="TRANSCRIPTIONAL REGULATOR, GNTR FAMILY"/>
    <property type="match status" value="1"/>
</dbReference>
<dbReference type="PROSITE" id="PS50949">
    <property type="entry name" value="HTH_GNTR"/>
    <property type="match status" value="1"/>
</dbReference>
<evidence type="ECO:0000256" key="1">
    <source>
        <dbReference type="ARBA" id="ARBA00023015"/>
    </source>
</evidence>
<evidence type="ECO:0000313" key="5">
    <source>
        <dbReference type="EMBL" id="THG32557.1"/>
    </source>
</evidence>
<feature type="domain" description="HTH gntR-type" evidence="4">
    <location>
        <begin position="13"/>
        <end position="80"/>
    </location>
</feature>
<dbReference type="GO" id="GO:0003700">
    <property type="term" value="F:DNA-binding transcription factor activity"/>
    <property type="evidence" value="ECO:0007669"/>
    <property type="project" value="InterPro"/>
</dbReference>
<evidence type="ECO:0000259" key="4">
    <source>
        <dbReference type="PROSITE" id="PS50949"/>
    </source>
</evidence>
<dbReference type="PRINTS" id="PR00035">
    <property type="entry name" value="HTHGNTR"/>
</dbReference>
<keyword evidence="2" id="KW-0238">DNA-binding</keyword>
<comment type="caution">
    <text evidence="5">The sequence shown here is derived from an EMBL/GenBank/DDBJ whole genome shotgun (WGS) entry which is preliminary data.</text>
</comment>
<dbReference type="InterPro" id="IPR011711">
    <property type="entry name" value="GntR_C"/>
</dbReference>
<sequence length="252" mass="28143">MERRQRGTGEPSADAVAFAYRTLRGEILDGTIPPGTVLSQVSLASALQISRTPLREALRQLASDGLVAGDFNRRLKVTSLDLRDFDEIYALRISIEPLAIRSTIPQLGEAENIRLESFVSGMDDALAHVDMMDFRDNHRLFHLGLAAHAGDRVGKLLAELWDHSERYRLRYLHADVDDLGGASSERLAVSQAEHREMLQAAISKDTDTCARLLVSHLTRTLEAVLAEMSDDRRPRLSRFLVEHRDGSPHGRN</sequence>
<dbReference type="RefSeq" id="WP_136424859.1">
    <property type="nucleotide sequence ID" value="NZ_SSSN01000009.1"/>
</dbReference>
<dbReference type="Gene3D" id="1.10.10.10">
    <property type="entry name" value="Winged helix-like DNA-binding domain superfamily/Winged helix DNA-binding domain"/>
    <property type="match status" value="1"/>
</dbReference>
<dbReference type="Proteomes" id="UP000307380">
    <property type="component" value="Unassembled WGS sequence"/>
</dbReference>
<dbReference type="SUPFAM" id="SSF46785">
    <property type="entry name" value="Winged helix' DNA-binding domain"/>
    <property type="match status" value="1"/>
</dbReference>
<dbReference type="EMBL" id="SSSN01000009">
    <property type="protein sequence ID" value="THG32557.1"/>
    <property type="molecule type" value="Genomic_DNA"/>
</dbReference>
<dbReference type="AlphaFoldDB" id="A0A4V3WTM7"/>
<dbReference type="SUPFAM" id="SSF48008">
    <property type="entry name" value="GntR ligand-binding domain-like"/>
    <property type="match status" value="1"/>
</dbReference>
<proteinExistence type="predicted"/>
<gene>
    <name evidence="5" type="ORF">E6C70_12435</name>
</gene>
<evidence type="ECO:0000256" key="3">
    <source>
        <dbReference type="ARBA" id="ARBA00023163"/>
    </source>
</evidence>
<dbReference type="OrthoDB" id="9816161at2"/>
<dbReference type="GO" id="GO:0003677">
    <property type="term" value="F:DNA binding"/>
    <property type="evidence" value="ECO:0007669"/>
    <property type="project" value="UniProtKB-KW"/>
</dbReference>
<name>A0A4V3WTM7_9MICO</name>